<accession>A0A8S4R8L8</accession>
<protein>
    <submittedName>
        <fullName evidence="1">Jg8294 protein</fullName>
    </submittedName>
</protein>
<proteinExistence type="predicted"/>
<dbReference type="AlphaFoldDB" id="A0A8S4R8L8"/>
<dbReference type="Proteomes" id="UP000838756">
    <property type="component" value="Unassembled WGS sequence"/>
</dbReference>
<dbReference type="OrthoDB" id="407509at2759"/>
<reference evidence="1" key="1">
    <citation type="submission" date="2022-03" db="EMBL/GenBank/DDBJ databases">
        <authorList>
            <person name="Lindestad O."/>
        </authorList>
    </citation>
    <scope>NUCLEOTIDE SEQUENCE</scope>
</reference>
<evidence type="ECO:0000313" key="1">
    <source>
        <dbReference type="EMBL" id="CAH2232977.1"/>
    </source>
</evidence>
<evidence type="ECO:0000313" key="2">
    <source>
        <dbReference type="Proteomes" id="UP000838756"/>
    </source>
</evidence>
<name>A0A8S4R8L8_9NEOP</name>
<comment type="caution">
    <text evidence="1">The sequence shown here is derived from an EMBL/GenBank/DDBJ whole genome shotgun (WGS) entry which is preliminary data.</text>
</comment>
<organism evidence="1 2">
    <name type="scientific">Pararge aegeria aegeria</name>
    <dbReference type="NCBI Taxonomy" id="348720"/>
    <lineage>
        <taxon>Eukaryota</taxon>
        <taxon>Metazoa</taxon>
        <taxon>Ecdysozoa</taxon>
        <taxon>Arthropoda</taxon>
        <taxon>Hexapoda</taxon>
        <taxon>Insecta</taxon>
        <taxon>Pterygota</taxon>
        <taxon>Neoptera</taxon>
        <taxon>Endopterygota</taxon>
        <taxon>Lepidoptera</taxon>
        <taxon>Glossata</taxon>
        <taxon>Ditrysia</taxon>
        <taxon>Papilionoidea</taxon>
        <taxon>Nymphalidae</taxon>
        <taxon>Satyrinae</taxon>
        <taxon>Satyrini</taxon>
        <taxon>Parargina</taxon>
        <taxon>Pararge</taxon>
    </lineage>
</organism>
<sequence length="118" mass="13540">MCYYRLHSNCLKKFSQIGSIESDKPRPLQRRWCTGSKWLNRKKRAIEREMLGLSLLDRVPNVDIRNRTGITDIVQRAVALKSSWAGHMSKGGRALEPSDYGLATAHWTQKHRPTTSSM</sequence>
<gene>
    <name evidence="1" type="primary">jg8294</name>
    <name evidence="1" type="ORF">PAEG_LOCUS11140</name>
</gene>
<dbReference type="EMBL" id="CAKXAJ010024929">
    <property type="protein sequence ID" value="CAH2232977.1"/>
    <property type="molecule type" value="Genomic_DNA"/>
</dbReference>
<keyword evidence="2" id="KW-1185">Reference proteome</keyword>